<keyword evidence="6" id="KW-0239">DNA-directed DNA polymerase</keyword>
<dbReference type="STRING" id="135651.G0NJF0"/>
<dbReference type="Gene3D" id="3.90.1600.10">
    <property type="entry name" value="Palm domain of DNA polymerase"/>
    <property type="match status" value="1"/>
</dbReference>
<comment type="catalytic activity">
    <reaction evidence="8">
        <text>DNA(n) + a 2'-deoxyribonucleoside 5'-triphosphate = DNA(n+1) + diphosphate</text>
        <dbReference type="Rhea" id="RHEA:22508"/>
        <dbReference type="Rhea" id="RHEA-COMP:17339"/>
        <dbReference type="Rhea" id="RHEA-COMP:17340"/>
        <dbReference type="ChEBI" id="CHEBI:33019"/>
        <dbReference type="ChEBI" id="CHEBI:61560"/>
        <dbReference type="ChEBI" id="CHEBI:173112"/>
        <dbReference type="EC" id="2.7.7.7"/>
    </reaction>
</comment>
<evidence type="ECO:0000256" key="5">
    <source>
        <dbReference type="ARBA" id="ARBA00022705"/>
    </source>
</evidence>
<feature type="domain" description="DNA-directed DNA polymerase family B mitochondria/virus" evidence="9">
    <location>
        <begin position="579"/>
        <end position="663"/>
    </location>
</feature>
<evidence type="ECO:0000256" key="7">
    <source>
        <dbReference type="ARBA" id="ARBA00023125"/>
    </source>
</evidence>
<gene>
    <name evidence="10" type="ORF">CAEBREN_07260</name>
</gene>
<dbReference type="PANTHER" id="PTHR33568:SF3">
    <property type="entry name" value="DNA-DIRECTED DNA POLYMERASE"/>
    <property type="match status" value="1"/>
</dbReference>
<protein>
    <recommendedName>
        <fullName evidence="2">DNA-directed DNA polymerase</fullName>
        <ecNumber evidence="2">2.7.7.7</ecNumber>
    </recommendedName>
</protein>
<sequence>MSGRVQEIERLVDAMVNNVKEGGRGARNQVGGANLKELRSVVEGGKRWFKDVVKNVTLELEIPNTITTHPDGEELFAESLVSIIKKYAPARRGPSMRVGMNFSSDELLESVGLSFKEMHTLRAADIVHSMSEMSQSNRSPLQLETPRVTARITYITPPAGSGKRRAFDTGHILELDQFGRKKNRIQEEEGEVFNFLDDEAGEGSEEEDDEEVEDEEVLDVETKKKGSSNIMKNNVTKNCLPHALYQALMWAQCKMCKSKENRNAYRHALQKDDSKPRRLGAVFEAVEKLKEEAGITKSENFDWYDVERFQNTVFADMYQILVFEKTTTTPFFSGPFVGEDRTLVLYLANGHFSGVRSVCNLLKTKYFCGLCLTKYRDASSHYNCKLIHRACGSKDCPTTEEDVPIRCEACQLTFRSEVCFENHKMEGPRKGKSRCAQTKFCKRCQTAYYINKNRRGHQCGHKYCRRCEDTVPEDHQCVMAVSKKNEKKLTWKRCFFDIESKVDEETGKQVPVLFVALRCCKKCSSSIPKTYEEGMKTECEACAPDGRLKIIENITPENSLVDVAEEMTEWIFSEEHKGFVFVAHNASGYDGQFILEQLIASNKAAPEICLEGSKLIYMKHRHVKLIDSLKFLTMSLASVGKAFEIDSLKGDFPVHFIRPENYDYNGPESVTAASAAIKVFCRHHLNNLLPIVLDAKPSESINASDISQKYLAWIAHRDEVQVNMSTTYGEEKVGEYRVDGLIKPCPKYEKGQILEFNGCYWHGHWCTYDDDAVIGDKTAKEIREEDKKRIEKLKESYPVKVIWECEAREEMKTVPGMKTFMDDYETRDILQLSRALVGGRTEVFKLCVPQDGTRYRYVDVVSLYPYVMKHMAFPVGQPHNVDRKEMEVSMTTPDSIPFHGFMKCKLLPPKDLLLPLIPDKSTGKLVFSLCKTCAKMENQESCQHTDDERSFNGVYTTEELRKALSLGYIITEVYHGVAYQYWAENENGTGGLFTSYVNTMMVEKIYASGWPKNVNTKEEKEAFVKQYKEKENIDLSDHSRFERNPGKRAVAKIMLNSLWGKMAQRVDRESTKVIIEPSKFYKIYFDKSVELLEVRPVNDVLIVRFRQRVETLSSLKTSAMHIAAYVPAYGHLHLYGLMEKVGAKNIIYTDTDSIVYGIPPGEEDPLKDNMGEFLGELTDEVKGEMVDFVSIGAKTYAYKDRDEEGNVKVVRKAKGITLNSAADNIVTFDMMRSMIDEVLEEKKRTVVEVPQHTMRRNRDHQIFSKLSTKKFRFTFNKRRILPDGSTLPFGYM</sequence>
<keyword evidence="7" id="KW-0238">DNA-binding</keyword>
<evidence type="ECO:0000256" key="8">
    <source>
        <dbReference type="ARBA" id="ARBA00049244"/>
    </source>
</evidence>
<dbReference type="EC" id="2.7.7.7" evidence="2"/>
<dbReference type="HOGENOM" id="CLU_001474_1_2_1"/>
<keyword evidence="3" id="KW-0808">Transferase</keyword>
<dbReference type="InterPro" id="IPR004868">
    <property type="entry name" value="DNA-dir_DNA_pol_B_mt/vir"/>
</dbReference>
<dbReference type="GO" id="GO:0006260">
    <property type="term" value="P:DNA replication"/>
    <property type="evidence" value="ECO:0007669"/>
    <property type="project" value="UniProtKB-KW"/>
</dbReference>
<dbReference type="OMA" id="CEAREEM"/>
<reference evidence="11" key="1">
    <citation type="submission" date="2011-07" db="EMBL/GenBank/DDBJ databases">
        <authorList>
            <consortium name="Caenorhabditis brenneri Sequencing and Analysis Consortium"/>
            <person name="Wilson R.K."/>
        </authorList>
    </citation>
    <scope>NUCLEOTIDE SEQUENCE [LARGE SCALE GENOMIC DNA]</scope>
    <source>
        <strain evidence="11">PB2801</strain>
    </source>
</reference>
<dbReference type="Gene3D" id="3.40.960.10">
    <property type="entry name" value="VSR Endonuclease"/>
    <property type="match status" value="1"/>
</dbReference>
<keyword evidence="4" id="KW-0548">Nucleotidyltransferase</keyword>
<evidence type="ECO:0000256" key="1">
    <source>
        <dbReference type="ARBA" id="ARBA00005755"/>
    </source>
</evidence>
<proteinExistence type="inferred from homology"/>
<dbReference type="InterPro" id="IPR043502">
    <property type="entry name" value="DNA/RNA_pol_sf"/>
</dbReference>
<dbReference type="InterPro" id="IPR023211">
    <property type="entry name" value="DNA_pol_palm_dom_sf"/>
</dbReference>
<dbReference type="SUPFAM" id="SSF56672">
    <property type="entry name" value="DNA/RNA polymerases"/>
    <property type="match status" value="1"/>
</dbReference>
<evidence type="ECO:0000259" key="9">
    <source>
        <dbReference type="Pfam" id="PF03175"/>
    </source>
</evidence>
<organism evidence="11">
    <name type="scientific">Caenorhabditis brenneri</name>
    <name type="common">Nematode worm</name>
    <dbReference type="NCBI Taxonomy" id="135651"/>
    <lineage>
        <taxon>Eukaryota</taxon>
        <taxon>Metazoa</taxon>
        <taxon>Ecdysozoa</taxon>
        <taxon>Nematoda</taxon>
        <taxon>Chromadorea</taxon>
        <taxon>Rhabditida</taxon>
        <taxon>Rhabditina</taxon>
        <taxon>Rhabditomorpha</taxon>
        <taxon>Rhabditoidea</taxon>
        <taxon>Rhabditidae</taxon>
        <taxon>Peloderinae</taxon>
        <taxon>Caenorhabditis</taxon>
    </lineage>
</organism>
<dbReference type="OrthoDB" id="5842610at2759"/>
<evidence type="ECO:0000256" key="6">
    <source>
        <dbReference type="ARBA" id="ARBA00022932"/>
    </source>
</evidence>
<name>G0NJF0_CAEBE</name>
<dbReference type="GO" id="GO:0003887">
    <property type="term" value="F:DNA-directed DNA polymerase activity"/>
    <property type="evidence" value="ECO:0007669"/>
    <property type="project" value="UniProtKB-KW"/>
</dbReference>
<dbReference type="GO" id="GO:0000166">
    <property type="term" value="F:nucleotide binding"/>
    <property type="evidence" value="ECO:0007669"/>
    <property type="project" value="InterPro"/>
</dbReference>
<dbReference type="EMBL" id="GL379895">
    <property type="protein sequence ID" value="EGT32233.1"/>
    <property type="molecule type" value="Genomic_DNA"/>
</dbReference>
<keyword evidence="11" id="KW-1185">Reference proteome</keyword>
<dbReference type="SUPFAM" id="SSF53098">
    <property type="entry name" value="Ribonuclease H-like"/>
    <property type="match status" value="1"/>
</dbReference>
<dbReference type="eggNOG" id="ENOG502QQ9V">
    <property type="taxonomic scope" value="Eukaryota"/>
</dbReference>
<dbReference type="Gene3D" id="3.30.420.10">
    <property type="entry name" value="Ribonuclease H-like superfamily/Ribonuclease H"/>
    <property type="match status" value="1"/>
</dbReference>
<dbReference type="Proteomes" id="UP000008068">
    <property type="component" value="Unassembled WGS sequence"/>
</dbReference>
<dbReference type="InParanoid" id="G0NJF0"/>
<dbReference type="InterPro" id="IPR012337">
    <property type="entry name" value="RNaseH-like_sf"/>
</dbReference>
<dbReference type="Gene3D" id="1.10.287.690">
    <property type="entry name" value="Helix hairpin bin"/>
    <property type="match status" value="1"/>
</dbReference>
<evidence type="ECO:0000256" key="4">
    <source>
        <dbReference type="ARBA" id="ARBA00022695"/>
    </source>
</evidence>
<evidence type="ECO:0000256" key="2">
    <source>
        <dbReference type="ARBA" id="ARBA00012417"/>
    </source>
</evidence>
<evidence type="ECO:0000256" key="3">
    <source>
        <dbReference type="ARBA" id="ARBA00022679"/>
    </source>
</evidence>
<dbReference type="InterPro" id="IPR036397">
    <property type="entry name" value="RNaseH_sf"/>
</dbReference>
<evidence type="ECO:0000313" key="10">
    <source>
        <dbReference type="EMBL" id="EGT32233.1"/>
    </source>
</evidence>
<feature type="domain" description="DNA-directed DNA polymerase family B mitochondria/virus" evidence="9">
    <location>
        <begin position="834"/>
        <end position="1002"/>
    </location>
</feature>
<accession>G0NJF0</accession>
<evidence type="ECO:0000313" key="11">
    <source>
        <dbReference type="Proteomes" id="UP000008068"/>
    </source>
</evidence>
<dbReference type="GO" id="GO:0042575">
    <property type="term" value="C:DNA polymerase complex"/>
    <property type="evidence" value="ECO:0007669"/>
    <property type="project" value="UniProtKB-ARBA"/>
</dbReference>
<dbReference type="GO" id="GO:0003677">
    <property type="term" value="F:DNA binding"/>
    <property type="evidence" value="ECO:0007669"/>
    <property type="project" value="UniProtKB-KW"/>
</dbReference>
<dbReference type="PANTHER" id="PTHR33568">
    <property type="entry name" value="DNA POLYMERASE"/>
    <property type="match status" value="1"/>
</dbReference>
<keyword evidence="5" id="KW-0235">DNA replication</keyword>
<dbReference type="Pfam" id="PF03175">
    <property type="entry name" value="DNA_pol_B_2"/>
    <property type="match status" value="2"/>
</dbReference>
<comment type="similarity">
    <text evidence="1">Belongs to the DNA polymerase type-B family.</text>
</comment>